<keyword evidence="1" id="KW-0732">Signal</keyword>
<dbReference type="EMBL" id="JAGHQL010000006">
    <property type="protein sequence ID" value="KAH0545391.1"/>
    <property type="molecule type" value="Genomic_DNA"/>
</dbReference>
<organism evidence="2 3">
    <name type="scientific">Glutinoglossum americanum</name>
    <dbReference type="NCBI Taxonomy" id="1670608"/>
    <lineage>
        <taxon>Eukaryota</taxon>
        <taxon>Fungi</taxon>
        <taxon>Dikarya</taxon>
        <taxon>Ascomycota</taxon>
        <taxon>Pezizomycotina</taxon>
        <taxon>Geoglossomycetes</taxon>
        <taxon>Geoglossales</taxon>
        <taxon>Geoglossaceae</taxon>
        <taxon>Glutinoglossum</taxon>
    </lineage>
</organism>
<reference evidence="2" key="1">
    <citation type="submission" date="2021-03" db="EMBL/GenBank/DDBJ databases">
        <title>Comparative genomics and phylogenomic investigation of the class Geoglossomycetes provide insights into ecological specialization and systematics.</title>
        <authorList>
            <person name="Melie T."/>
            <person name="Pirro S."/>
            <person name="Miller A.N."/>
            <person name="Quandt A."/>
        </authorList>
    </citation>
    <scope>NUCLEOTIDE SEQUENCE</scope>
    <source>
        <strain evidence="2">GBOQ0MN5Z8</strain>
    </source>
</reference>
<keyword evidence="3" id="KW-1185">Reference proteome</keyword>
<dbReference type="Proteomes" id="UP000698800">
    <property type="component" value="Unassembled WGS sequence"/>
</dbReference>
<comment type="caution">
    <text evidence="2">The sequence shown here is derived from an EMBL/GenBank/DDBJ whole genome shotgun (WGS) entry which is preliminary data.</text>
</comment>
<gene>
    <name evidence="2" type="ORF">FGG08_000532</name>
</gene>
<sequence>MHILQKLRSLLSSSLLAITVIHLVAPLTVAGSGDFGPDTCLEGWVWREAVAGDHVCVTPAIRAAAATDNSRAASRRNPSGGPFGPDTCLQGYVWREATPTDHVCVTPATRTQTANDNGQVVKRRVIPSIWMTKWFPEPVCNGDICGITSDNDIPRFYINGEHFNIGPVTVGVYRSSNGSPLWQTTLNAESHIGNIAGSFGTKTNVIDCEFSPTTQTNAYLRARDNISNRWSNPIYVKTGCKFL</sequence>
<evidence type="ECO:0000256" key="1">
    <source>
        <dbReference type="SAM" id="SignalP"/>
    </source>
</evidence>
<proteinExistence type="predicted"/>
<dbReference type="AlphaFoldDB" id="A0A9P8IF83"/>
<dbReference type="OrthoDB" id="5420300at2759"/>
<feature type="signal peptide" evidence="1">
    <location>
        <begin position="1"/>
        <end position="30"/>
    </location>
</feature>
<name>A0A9P8IF83_9PEZI</name>
<evidence type="ECO:0000313" key="3">
    <source>
        <dbReference type="Proteomes" id="UP000698800"/>
    </source>
</evidence>
<accession>A0A9P8IF83</accession>
<evidence type="ECO:0000313" key="2">
    <source>
        <dbReference type="EMBL" id="KAH0545391.1"/>
    </source>
</evidence>
<feature type="chain" id="PRO_5040214117" description="Secreted protein" evidence="1">
    <location>
        <begin position="31"/>
        <end position="243"/>
    </location>
</feature>
<protein>
    <recommendedName>
        <fullName evidence="4">Secreted protein</fullName>
    </recommendedName>
</protein>
<evidence type="ECO:0008006" key="4">
    <source>
        <dbReference type="Google" id="ProtNLM"/>
    </source>
</evidence>